<protein>
    <submittedName>
        <fullName evidence="1">Putative phage-associated protein</fullName>
    </submittedName>
</protein>
<dbReference type="AlphaFoldDB" id="V9W986"/>
<evidence type="ECO:0000313" key="1">
    <source>
        <dbReference type="EMBL" id="AHD06454.1"/>
    </source>
</evidence>
<dbReference type="EMBL" id="CP003355">
    <property type="protein sequence ID" value="AHD06454.1"/>
    <property type="molecule type" value="Genomic_DNA"/>
</dbReference>
<gene>
    <name evidence="1" type="ORF">ERIC2_c26670</name>
</gene>
<dbReference type="HOGENOM" id="CLU_1784954_0_0_9"/>
<dbReference type="KEGG" id="plv:ERIC2_c26670"/>
<reference evidence="1 2" key="1">
    <citation type="journal article" date="2014" name="PLoS ONE">
        <title>How to Kill the Honey Bee Larva: Genomic Potential and Virulence Mechanisms of Paenibacillus larvae.</title>
        <authorList>
            <person name="Djukic M."/>
            <person name="Brzuszkiewicz E."/>
            <person name="Funfhaus A."/>
            <person name="Voss J."/>
            <person name="Gollnow K."/>
            <person name="Poppinga L."/>
            <person name="Liesegang H."/>
            <person name="Garcia-Gonzalez E."/>
            <person name="Genersch E."/>
            <person name="Daniel R."/>
        </authorList>
    </citation>
    <scope>NUCLEOTIDE SEQUENCE [LARGE SCALE GENOMIC DNA]</scope>
    <source>
        <strain evidence="1 2">DSM 25430</strain>
    </source>
</reference>
<dbReference type="Proteomes" id="UP000029431">
    <property type="component" value="Chromosome"/>
</dbReference>
<sequence>MAFHFIALESVGGRRIAWHYASEGKLDKETLRAFVAEAKGMLGGIHKIQTDSTSWQSIVDRDSYFDDVLVTRDADEFIRKYRLLRRLQYLQEWADYYGEELSRGGIMNFRVLCELTDTNREIREIEKELYHRGGVIRKEDGNHDV</sequence>
<name>V9W986_9BACL</name>
<keyword evidence="2" id="KW-1185">Reference proteome</keyword>
<accession>V9W986</accession>
<dbReference type="RefSeq" id="WP_024094643.1">
    <property type="nucleotide sequence ID" value="NC_023134.1"/>
</dbReference>
<proteinExistence type="predicted"/>
<evidence type="ECO:0000313" key="2">
    <source>
        <dbReference type="Proteomes" id="UP000029431"/>
    </source>
</evidence>
<organism evidence="1 2">
    <name type="scientific">Paenibacillus larvae subsp. larvae DSM 25430</name>
    <dbReference type="NCBI Taxonomy" id="697284"/>
    <lineage>
        <taxon>Bacteria</taxon>
        <taxon>Bacillati</taxon>
        <taxon>Bacillota</taxon>
        <taxon>Bacilli</taxon>
        <taxon>Bacillales</taxon>
        <taxon>Paenibacillaceae</taxon>
        <taxon>Paenibacillus</taxon>
    </lineage>
</organism>